<dbReference type="InterPro" id="IPR025997">
    <property type="entry name" value="SBP_2_dom"/>
</dbReference>
<sequence length="339" mass="35120">MNGVSTAKLLAGVAVVAALSTTACSVEVRQQSGDNAGQSGPVKIAVVPKAIGFDFWEQVRVGAECAASKQPEVDVQWDGVTAESDVSGQQSLLQDMLSKGDVNGLVYAATDAKALADITRTATQQGTTVVNMDSGTNPQPPEVPVFATNNVAAAEQGTDLLAKELGGAGKVAFIEFQPGTSTNETRGQGFKNGLARNPGLQLVAQQSSDSDYNTALQVTQDILTANPDLNGIYAANEPSVLGAAEAVRQAGKAGQVKIIGWDTSDGQIQALQEGVITGLIAQNPFKMGYSAVEAAVGRIRGGQQPPVDTDTGSMLITKENLNSPEIQKLLNPSCENPPQ</sequence>
<dbReference type="Pfam" id="PF13407">
    <property type="entry name" value="Peripla_BP_4"/>
    <property type="match status" value="1"/>
</dbReference>
<reference evidence="6 7" key="1">
    <citation type="journal article" date="2019" name="Int. J. Syst. Evol. Microbiol.">
        <title>The Global Catalogue of Microorganisms (GCM) 10K type strain sequencing project: providing services to taxonomists for standard genome sequencing and annotation.</title>
        <authorList>
            <consortium name="The Broad Institute Genomics Platform"/>
            <consortium name="The Broad Institute Genome Sequencing Center for Infectious Disease"/>
            <person name="Wu L."/>
            <person name="Ma J."/>
        </authorList>
    </citation>
    <scope>NUCLEOTIDE SEQUENCE [LARGE SCALE GENOMIC DNA]</scope>
    <source>
        <strain evidence="6 7">JCM 9383</strain>
    </source>
</reference>
<evidence type="ECO:0000256" key="4">
    <source>
        <dbReference type="SAM" id="SignalP"/>
    </source>
</evidence>
<dbReference type="PANTHER" id="PTHR46847:SF1">
    <property type="entry name" value="D-ALLOSE-BINDING PERIPLASMIC PROTEIN-RELATED"/>
    <property type="match status" value="1"/>
</dbReference>
<comment type="caution">
    <text evidence="6">The sequence shown here is derived from an EMBL/GenBank/DDBJ whole genome shotgun (WGS) entry which is preliminary data.</text>
</comment>
<dbReference type="PANTHER" id="PTHR46847">
    <property type="entry name" value="D-ALLOSE-BINDING PERIPLASMIC PROTEIN-RELATED"/>
    <property type="match status" value="1"/>
</dbReference>
<proteinExistence type="inferred from homology"/>
<evidence type="ECO:0000256" key="2">
    <source>
        <dbReference type="ARBA" id="ARBA00007639"/>
    </source>
</evidence>
<gene>
    <name evidence="6" type="ORF">GCM10010470_40190</name>
</gene>
<accession>A0ABN3VHF8</accession>
<name>A0ABN3VHF8_9PSEU</name>
<dbReference type="InterPro" id="IPR028082">
    <property type="entry name" value="Peripla_BP_I"/>
</dbReference>
<organism evidence="6 7">
    <name type="scientific">Saccharopolyspora taberi</name>
    <dbReference type="NCBI Taxonomy" id="60895"/>
    <lineage>
        <taxon>Bacteria</taxon>
        <taxon>Bacillati</taxon>
        <taxon>Actinomycetota</taxon>
        <taxon>Actinomycetes</taxon>
        <taxon>Pseudonocardiales</taxon>
        <taxon>Pseudonocardiaceae</taxon>
        <taxon>Saccharopolyspora</taxon>
    </lineage>
</organism>
<dbReference type="RefSeq" id="WP_344681907.1">
    <property type="nucleotide sequence ID" value="NZ_BAAAUX010000016.1"/>
</dbReference>
<evidence type="ECO:0000313" key="6">
    <source>
        <dbReference type="EMBL" id="GAA2801081.1"/>
    </source>
</evidence>
<comment type="similarity">
    <text evidence="2">Belongs to the bacterial solute-binding protein 2 family.</text>
</comment>
<dbReference type="Proteomes" id="UP001500979">
    <property type="component" value="Unassembled WGS sequence"/>
</dbReference>
<dbReference type="SUPFAM" id="SSF53822">
    <property type="entry name" value="Periplasmic binding protein-like I"/>
    <property type="match status" value="1"/>
</dbReference>
<keyword evidence="3 4" id="KW-0732">Signal</keyword>
<evidence type="ECO:0000256" key="1">
    <source>
        <dbReference type="ARBA" id="ARBA00004196"/>
    </source>
</evidence>
<comment type="subcellular location">
    <subcellularLocation>
        <location evidence="1">Cell envelope</location>
    </subcellularLocation>
</comment>
<evidence type="ECO:0000259" key="5">
    <source>
        <dbReference type="Pfam" id="PF13407"/>
    </source>
</evidence>
<keyword evidence="7" id="KW-1185">Reference proteome</keyword>
<protein>
    <submittedName>
        <fullName evidence="6">Sugar ABC transporter substrate-binding protein</fullName>
    </submittedName>
</protein>
<feature type="chain" id="PRO_5045082269" evidence="4">
    <location>
        <begin position="26"/>
        <end position="339"/>
    </location>
</feature>
<feature type="domain" description="Periplasmic binding protein" evidence="5">
    <location>
        <begin position="44"/>
        <end position="301"/>
    </location>
</feature>
<evidence type="ECO:0000256" key="3">
    <source>
        <dbReference type="ARBA" id="ARBA00022729"/>
    </source>
</evidence>
<feature type="signal peptide" evidence="4">
    <location>
        <begin position="1"/>
        <end position="25"/>
    </location>
</feature>
<dbReference type="Gene3D" id="3.40.50.2300">
    <property type="match status" value="2"/>
</dbReference>
<dbReference type="EMBL" id="BAAAUX010000016">
    <property type="protein sequence ID" value="GAA2801081.1"/>
    <property type="molecule type" value="Genomic_DNA"/>
</dbReference>
<evidence type="ECO:0000313" key="7">
    <source>
        <dbReference type="Proteomes" id="UP001500979"/>
    </source>
</evidence>